<keyword evidence="3" id="KW-1185">Reference proteome</keyword>
<dbReference type="Gene3D" id="3.30.1360.120">
    <property type="entry name" value="Probable tRNA modification gtpase trme, domain 1"/>
    <property type="match status" value="1"/>
</dbReference>
<accession>A0ABU7V095</accession>
<keyword evidence="1" id="KW-0809">Transit peptide</keyword>
<dbReference type="NCBIfam" id="TIGR03317">
    <property type="entry name" value="ygfZ_signature"/>
    <property type="match status" value="1"/>
</dbReference>
<protein>
    <submittedName>
        <fullName evidence="2">Folate-binding protein</fullName>
    </submittedName>
</protein>
<reference evidence="2 3" key="1">
    <citation type="submission" date="2024-01" db="EMBL/GenBank/DDBJ databases">
        <title>Novel species of the genus Luteimonas isolated from rivers.</title>
        <authorList>
            <person name="Lu H."/>
        </authorList>
    </citation>
    <scope>NUCLEOTIDE SEQUENCE [LARGE SCALE GENOMIC DNA]</scope>
    <source>
        <strain evidence="2 3">FXH3W</strain>
    </source>
</reference>
<organism evidence="2 3">
    <name type="scientific">Aquilutibacter rugosus</name>
    <dbReference type="NCBI Taxonomy" id="3115820"/>
    <lineage>
        <taxon>Bacteria</taxon>
        <taxon>Pseudomonadati</taxon>
        <taxon>Pseudomonadota</taxon>
        <taxon>Gammaproteobacteria</taxon>
        <taxon>Lysobacterales</taxon>
        <taxon>Lysobacteraceae</taxon>
        <taxon>Aquilutibacter</taxon>
    </lineage>
</organism>
<dbReference type="SUPFAM" id="SSF103025">
    <property type="entry name" value="Folate-binding domain"/>
    <property type="match status" value="1"/>
</dbReference>
<sequence length="259" mass="28081">MVNIPPSLNKFLASSPSDSVLPGYSILGLKGPDAVAFAQAQFMNDVALLDVMQWQWNGWLSTKGRVIALFLLLRVAEDELLIVSPDMPAAELGRRLIGYVLRNRVQLGVWSELECVGRFGTSTVAAQQIAGDWNARQLELNLATALVPRSLHLRPRAETAVTEGASAWAMASLLGGIPSLHGEQIERWTPHQISLQLLHAVSVKKGCYPGQEIVARTHFLGKNKRQLTLLSDIALTQADPATLVCSAQFGDDQAGLAVL</sequence>
<evidence type="ECO:0000256" key="1">
    <source>
        <dbReference type="ARBA" id="ARBA00022946"/>
    </source>
</evidence>
<name>A0ABU7V095_9GAMM</name>
<dbReference type="PANTHER" id="PTHR22602:SF0">
    <property type="entry name" value="TRANSFERASE CAF17, MITOCHONDRIAL-RELATED"/>
    <property type="match status" value="1"/>
</dbReference>
<gene>
    <name evidence="2" type="ORF">V3390_06705</name>
</gene>
<proteinExistence type="predicted"/>
<dbReference type="Proteomes" id="UP001356170">
    <property type="component" value="Unassembled WGS sequence"/>
</dbReference>
<dbReference type="PANTHER" id="PTHR22602">
    <property type="entry name" value="TRANSFERASE CAF17, MITOCHONDRIAL-RELATED"/>
    <property type="match status" value="1"/>
</dbReference>
<dbReference type="InterPro" id="IPR027266">
    <property type="entry name" value="TrmE/GcvT-like"/>
</dbReference>
<evidence type="ECO:0000313" key="3">
    <source>
        <dbReference type="Proteomes" id="UP001356170"/>
    </source>
</evidence>
<comment type="caution">
    <text evidence="2">The sequence shown here is derived from an EMBL/GenBank/DDBJ whole genome shotgun (WGS) entry which is preliminary data.</text>
</comment>
<evidence type="ECO:0000313" key="2">
    <source>
        <dbReference type="EMBL" id="MEF2155923.1"/>
    </source>
</evidence>
<dbReference type="Gene3D" id="2.40.30.160">
    <property type="match status" value="1"/>
</dbReference>
<dbReference type="RefSeq" id="WP_331703896.1">
    <property type="nucleotide sequence ID" value="NZ_JAZHBO010000002.1"/>
</dbReference>
<dbReference type="InterPro" id="IPR045179">
    <property type="entry name" value="YgfZ/GcvT"/>
</dbReference>
<dbReference type="InterPro" id="IPR017703">
    <property type="entry name" value="YgfZ/GCV_T_CS"/>
</dbReference>
<dbReference type="EMBL" id="JAZHBO010000002">
    <property type="protein sequence ID" value="MEF2155923.1"/>
    <property type="molecule type" value="Genomic_DNA"/>
</dbReference>